<dbReference type="EMBL" id="JARPXL010000015">
    <property type="protein sequence ID" value="MDT2545514.1"/>
    <property type="molecule type" value="Genomic_DNA"/>
</dbReference>
<proteinExistence type="predicted"/>
<evidence type="ECO:0000313" key="2">
    <source>
        <dbReference type="Proteomes" id="UP001254770"/>
    </source>
</evidence>
<dbReference type="Proteomes" id="UP001254770">
    <property type="component" value="Unassembled WGS sequence"/>
</dbReference>
<reference evidence="1" key="1">
    <citation type="submission" date="2023-03" db="EMBL/GenBank/DDBJ databases">
        <authorList>
            <person name="Shen W."/>
            <person name="Cai J."/>
        </authorList>
    </citation>
    <scope>NUCLEOTIDE SEQUENCE</scope>
    <source>
        <strain evidence="1">Y15</strain>
    </source>
</reference>
<evidence type="ECO:0008006" key="3">
    <source>
        <dbReference type="Google" id="ProtNLM"/>
    </source>
</evidence>
<name>A0AAW8TB33_9ENTE</name>
<dbReference type="AlphaFoldDB" id="A0AAW8TB33"/>
<comment type="caution">
    <text evidence="1">The sequence shown here is derived from an EMBL/GenBank/DDBJ whole genome shotgun (WGS) entry which is preliminary data.</text>
</comment>
<sequence>MKKKIASIMTILIILGAIGGSIQVSGRTIDGREGQTQGDITVNGRIGEFDNETPGPDPEDINSWINVTIPTTALFYTTEDSSHEEITSPGYSVSNNSAKGVTTTVSGVEDAEKMDEVDLLTIKDVDNATEKDIELFRNGQATVTESELFELDTKQIGGFIFSGKASPVNSAEESNPKFKLVLSFATVVDTTD</sequence>
<dbReference type="RefSeq" id="WP_311816457.1">
    <property type="nucleotide sequence ID" value="NZ_JARPXG010000002.1"/>
</dbReference>
<protein>
    <recommendedName>
        <fullName evidence="3">WxL domain-containing protein</fullName>
    </recommendedName>
</protein>
<gene>
    <name evidence="1" type="ORF">P7D69_14275</name>
</gene>
<evidence type="ECO:0000313" key="1">
    <source>
        <dbReference type="EMBL" id="MDT2545514.1"/>
    </source>
</evidence>
<organism evidence="1 2">
    <name type="scientific">Enterococcus raffinosus</name>
    <dbReference type="NCBI Taxonomy" id="71452"/>
    <lineage>
        <taxon>Bacteria</taxon>
        <taxon>Bacillati</taxon>
        <taxon>Bacillota</taxon>
        <taxon>Bacilli</taxon>
        <taxon>Lactobacillales</taxon>
        <taxon>Enterococcaceae</taxon>
        <taxon>Enterococcus</taxon>
    </lineage>
</organism>
<accession>A0AAW8TB33</accession>